<feature type="signal peptide" evidence="2">
    <location>
        <begin position="1"/>
        <end position="29"/>
    </location>
</feature>
<evidence type="ECO:0000256" key="2">
    <source>
        <dbReference type="SAM" id="SignalP"/>
    </source>
</evidence>
<feature type="chain" id="PRO_5020739307" description="Quinol oxidase subunit 4" evidence="2">
    <location>
        <begin position="30"/>
        <end position="75"/>
    </location>
</feature>
<evidence type="ECO:0000313" key="4">
    <source>
        <dbReference type="Proteomes" id="UP000308196"/>
    </source>
</evidence>
<dbReference type="KEGG" id="stha:NCTC11429_01537"/>
<evidence type="ECO:0008006" key="5">
    <source>
        <dbReference type="Google" id="ProtNLM"/>
    </source>
</evidence>
<reference evidence="3 4" key="1">
    <citation type="submission" date="2019-05" db="EMBL/GenBank/DDBJ databases">
        <authorList>
            <consortium name="Pathogen Informatics"/>
        </authorList>
    </citation>
    <scope>NUCLEOTIDE SEQUENCE [LARGE SCALE GENOMIC DNA]</scope>
    <source>
        <strain evidence="3 4">NCTC11429</strain>
    </source>
</reference>
<dbReference type="PROSITE" id="PS51257">
    <property type="entry name" value="PROKAR_LIPOPROTEIN"/>
    <property type="match status" value="1"/>
</dbReference>
<sequence length="75" mass="8593">MTELKNTQVKMKRALLLIFSAMVAISMTACYSTHHRHGHRHGPKGMPPGHAKKYYGEKSAKEFAPGQQKKRKHRH</sequence>
<accession>A0A4U9UR84</accession>
<proteinExistence type="predicted"/>
<feature type="compositionally biased region" description="Basic residues" evidence="1">
    <location>
        <begin position="33"/>
        <end position="43"/>
    </location>
</feature>
<protein>
    <recommendedName>
        <fullName evidence="5">Quinol oxidase subunit 4</fullName>
    </recommendedName>
</protein>
<keyword evidence="2" id="KW-0732">Signal</keyword>
<evidence type="ECO:0000313" key="3">
    <source>
        <dbReference type="EMBL" id="VTR35613.1"/>
    </source>
</evidence>
<organism evidence="3 4">
    <name type="scientific">Sphingobacterium thalpophilum</name>
    <dbReference type="NCBI Taxonomy" id="259"/>
    <lineage>
        <taxon>Bacteria</taxon>
        <taxon>Pseudomonadati</taxon>
        <taxon>Bacteroidota</taxon>
        <taxon>Sphingobacteriia</taxon>
        <taxon>Sphingobacteriales</taxon>
        <taxon>Sphingobacteriaceae</taxon>
        <taxon>Sphingobacterium</taxon>
    </lineage>
</organism>
<gene>
    <name evidence="3" type="ORF">NCTC11429_01537</name>
</gene>
<dbReference type="EMBL" id="LR590484">
    <property type="protein sequence ID" value="VTR35613.1"/>
    <property type="molecule type" value="Genomic_DNA"/>
</dbReference>
<name>A0A4U9UR84_9SPHI</name>
<feature type="region of interest" description="Disordered" evidence="1">
    <location>
        <begin position="33"/>
        <end position="75"/>
    </location>
</feature>
<evidence type="ECO:0000256" key="1">
    <source>
        <dbReference type="SAM" id="MobiDB-lite"/>
    </source>
</evidence>
<dbReference type="Proteomes" id="UP000308196">
    <property type="component" value="Chromosome"/>
</dbReference>
<dbReference type="AlphaFoldDB" id="A0A4U9UR84"/>